<dbReference type="Gene3D" id="3.40.1690.10">
    <property type="entry name" value="secretion proteins EscU"/>
    <property type="match status" value="1"/>
</dbReference>
<evidence type="ECO:0000313" key="5">
    <source>
        <dbReference type="Proteomes" id="UP000199167"/>
    </source>
</evidence>
<dbReference type="EMBL" id="FOIZ01000002">
    <property type="protein sequence ID" value="SEW41305.1"/>
    <property type="molecule type" value="Genomic_DNA"/>
</dbReference>
<evidence type="ECO:0000256" key="3">
    <source>
        <dbReference type="SAM" id="Phobius"/>
    </source>
</evidence>
<evidence type="ECO:0000256" key="2">
    <source>
        <dbReference type="SAM" id="MobiDB-lite"/>
    </source>
</evidence>
<proteinExistence type="inferred from homology"/>
<reference evidence="4 5" key="1">
    <citation type="submission" date="2016-10" db="EMBL/GenBank/DDBJ databases">
        <authorList>
            <person name="de Groot N.N."/>
        </authorList>
    </citation>
    <scope>NUCLEOTIDE SEQUENCE [LARGE SCALE GENOMIC DNA]</scope>
    <source>
        <strain evidence="4 5">DSM 17925</strain>
    </source>
</reference>
<dbReference type="InterPro" id="IPR029025">
    <property type="entry name" value="T3SS_substrate_exporter_C"/>
</dbReference>
<evidence type="ECO:0000313" key="4">
    <source>
        <dbReference type="EMBL" id="SEW41305.1"/>
    </source>
</evidence>
<dbReference type="InterPro" id="IPR006135">
    <property type="entry name" value="T3SS_substrate_exporter"/>
</dbReference>
<feature type="transmembrane region" description="Helical" evidence="3">
    <location>
        <begin position="33"/>
        <end position="58"/>
    </location>
</feature>
<feature type="transmembrane region" description="Helical" evidence="3">
    <location>
        <begin position="191"/>
        <end position="213"/>
    </location>
</feature>
<keyword evidence="3" id="KW-0812">Transmembrane</keyword>
<dbReference type="OrthoDB" id="9807950at2"/>
<keyword evidence="3" id="KW-1133">Transmembrane helix</keyword>
<accession>A0A1I0RJX1</accession>
<feature type="transmembrane region" description="Helical" evidence="3">
    <location>
        <begin position="98"/>
        <end position="119"/>
    </location>
</feature>
<organism evidence="4 5">
    <name type="scientific">Cognatiyoonia koreensis</name>
    <dbReference type="NCBI Taxonomy" id="364200"/>
    <lineage>
        <taxon>Bacteria</taxon>
        <taxon>Pseudomonadati</taxon>
        <taxon>Pseudomonadota</taxon>
        <taxon>Alphaproteobacteria</taxon>
        <taxon>Rhodobacterales</taxon>
        <taxon>Paracoccaceae</taxon>
        <taxon>Cognatiyoonia</taxon>
    </lineage>
</organism>
<dbReference type="PANTHER" id="PTHR30531">
    <property type="entry name" value="FLAGELLAR BIOSYNTHETIC PROTEIN FLHB"/>
    <property type="match status" value="1"/>
</dbReference>
<dbReference type="Pfam" id="PF01312">
    <property type="entry name" value="Bac_export_2"/>
    <property type="match status" value="1"/>
</dbReference>
<dbReference type="PRINTS" id="PR00950">
    <property type="entry name" value="TYPE3IMSPROT"/>
</dbReference>
<dbReference type="GO" id="GO:0005886">
    <property type="term" value="C:plasma membrane"/>
    <property type="evidence" value="ECO:0007669"/>
    <property type="project" value="TreeGrafter"/>
</dbReference>
<protein>
    <submittedName>
        <fullName evidence="4">Flagellar biosynthetic protein FlhB</fullName>
    </submittedName>
</protein>
<gene>
    <name evidence="4" type="ORF">SAMN04488515_2811</name>
</gene>
<keyword evidence="4" id="KW-0282">Flagellum</keyword>
<dbReference type="GO" id="GO:0009306">
    <property type="term" value="P:protein secretion"/>
    <property type="evidence" value="ECO:0007669"/>
    <property type="project" value="InterPro"/>
</dbReference>
<evidence type="ECO:0000256" key="1">
    <source>
        <dbReference type="ARBA" id="ARBA00010690"/>
    </source>
</evidence>
<dbReference type="Gene3D" id="6.10.250.2080">
    <property type="match status" value="1"/>
</dbReference>
<dbReference type="Proteomes" id="UP000199167">
    <property type="component" value="Unassembled WGS sequence"/>
</dbReference>
<keyword evidence="3" id="KW-0472">Membrane</keyword>
<dbReference type="AlphaFoldDB" id="A0A1I0RJX1"/>
<feature type="compositionally biased region" description="Basic and acidic residues" evidence="2">
    <location>
        <begin position="10"/>
        <end position="22"/>
    </location>
</feature>
<name>A0A1I0RJX1_9RHOB</name>
<keyword evidence="4" id="KW-0969">Cilium</keyword>
<feature type="transmembrane region" description="Helical" evidence="3">
    <location>
        <begin position="155"/>
        <end position="171"/>
    </location>
</feature>
<feature type="region of interest" description="Disordered" evidence="2">
    <location>
        <begin position="1"/>
        <end position="22"/>
    </location>
</feature>
<keyword evidence="5" id="KW-1185">Reference proteome</keyword>
<dbReference type="SUPFAM" id="SSF160544">
    <property type="entry name" value="EscU C-terminal domain-like"/>
    <property type="match status" value="1"/>
</dbReference>
<keyword evidence="4" id="KW-0966">Cell projection</keyword>
<dbReference type="RefSeq" id="WP_089996017.1">
    <property type="nucleotide sequence ID" value="NZ_FOIZ01000002.1"/>
</dbReference>
<sequence length="360" mass="38857">MSDAEDDDKQFEPTQKKLDDARKKGEIAKSNDLITAAAYGGFLIVAMGMGSALLVGFASSLMGLLAEADALGRMTFAGSQNPLMGGVLLTTAAQAGPWFAGPAILAILALIAQRGLVFAPSKLAPKMSRISPISGAKNKFGRAGLFEFAKSTTKLLIYGVVLGVFLSFQMPRMIGAMHLTPAMVAVTLGQLVVSLLLIVLVIAAVLGIVDFLWQRAEHLRKHRMSRKEMMDETKQSEGDPMMKQQRRQRAFDIAMNQMLVDVPAADVVIVNPQHYAVALAWSRMPGTAPKCVAKGVDEVAARIREIAMEHGVPIHADPPTARALHATVAIGEEIAITHFKPVAAAIRFAEKVRQQARKRR</sequence>
<dbReference type="STRING" id="364200.SAMN04488515_2811"/>
<comment type="similarity">
    <text evidence="1">Belongs to the type III secretion exporter family.</text>
</comment>
<dbReference type="PANTHER" id="PTHR30531:SF12">
    <property type="entry name" value="FLAGELLAR BIOSYNTHETIC PROTEIN FLHB"/>
    <property type="match status" value="1"/>
</dbReference>